<dbReference type="InterPro" id="IPR038352">
    <property type="entry name" value="Imelysin_sf"/>
</dbReference>
<gene>
    <name evidence="9" type="ORF">F6U93_08610</name>
</gene>
<dbReference type="InterPro" id="IPR051395">
    <property type="entry name" value="Cytochrome_c_Peroxidase/MauG"/>
</dbReference>
<dbReference type="GO" id="GO:0020037">
    <property type="term" value="F:heme binding"/>
    <property type="evidence" value="ECO:0007669"/>
    <property type="project" value="InterPro"/>
</dbReference>
<dbReference type="AlphaFoldDB" id="A0A6N6MCQ0"/>
<evidence type="ECO:0000256" key="3">
    <source>
        <dbReference type="ARBA" id="ARBA00022723"/>
    </source>
</evidence>
<keyword evidence="9" id="KW-0575">Peroxidase</keyword>
<evidence type="ECO:0000256" key="2">
    <source>
        <dbReference type="ARBA" id="ARBA00022617"/>
    </source>
</evidence>
<dbReference type="GO" id="GO:0009055">
    <property type="term" value="F:electron transfer activity"/>
    <property type="evidence" value="ECO:0007669"/>
    <property type="project" value="InterPro"/>
</dbReference>
<keyword evidence="4" id="KW-0732">Signal</keyword>
<organism evidence="9 10">
    <name type="scientific">Pseudotamlana haliotis</name>
    <dbReference type="NCBI Taxonomy" id="2614804"/>
    <lineage>
        <taxon>Bacteria</taxon>
        <taxon>Pseudomonadati</taxon>
        <taxon>Bacteroidota</taxon>
        <taxon>Flavobacteriia</taxon>
        <taxon>Flavobacteriales</taxon>
        <taxon>Flavobacteriaceae</taxon>
        <taxon>Pseudotamlana</taxon>
    </lineage>
</organism>
<evidence type="ECO:0000259" key="8">
    <source>
        <dbReference type="PROSITE" id="PS51007"/>
    </source>
</evidence>
<dbReference type="InterPro" id="IPR004852">
    <property type="entry name" value="Di-haem_cyt_c_peroxidsae"/>
</dbReference>
<comment type="subcellular location">
    <subcellularLocation>
        <location evidence="1">Cell envelope</location>
    </subcellularLocation>
</comment>
<evidence type="ECO:0000256" key="1">
    <source>
        <dbReference type="ARBA" id="ARBA00004196"/>
    </source>
</evidence>
<dbReference type="PANTHER" id="PTHR30600">
    <property type="entry name" value="CYTOCHROME C PEROXIDASE-RELATED"/>
    <property type="match status" value="1"/>
</dbReference>
<dbReference type="SUPFAM" id="SSF46626">
    <property type="entry name" value="Cytochrome c"/>
    <property type="match status" value="2"/>
</dbReference>
<dbReference type="Gene3D" id="1.10.760.10">
    <property type="entry name" value="Cytochrome c-like domain"/>
    <property type="match status" value="2"/>
</dbReference>
<sequence>MRTTNNQSTVFILSFFFIVNFFSCTSKSAYIEASGDKLNAYLKDTSQALEQLDETATAFMYANVTIDSLKGVLRHARLSYKKVEFYVAFYNPEFTTKHLNGAPLLKISKSGNQPTVIPPEGLQMLDELIYANNASDEKEEIAALSKKVKNKFNFLANALKSIKPTPEDLVLATRLQMVRIYTLGITGFDTPGSVNGLEEAVASLQALKTLIESEPLTKKYSKGTEIISLFDGAIAQLKDGSSFETFDRLSFLINFIDPLYKKFGELPIKIDTENLKNHTAWNPKSTSIFASNFLDPYYYTQLQENEDSKELKQLGETLFYDSLISEDNTMSCATCHDPNLAFTDGREKSLSNVEGETVLRNAPTLLNSVYAKRFFYDSRAFTLEQQVEHVLFNPKEFNTAYSEILQKLNASKSYQSRFEGAFGKGEINRENLAKALASFVLSLQSFNSEFDQYARGETHSIDTEIAEGFNIFMGKGACATCHFAPTFSGLVPPLFIETETEILGVLKSPVSEPKELDPDEGRWANGIASEFAWIYEKSFKTTTVRNVEKTAPYFHNGSYETLEQVLDFYNEGGGAGMGLEVTNQTLPDTPLDLSNEEINAVITFMNALTDTSAAIK</sequence>
<evidence type="ECO:0000256" key="4">
    <source>
        <dbReference type="ARBA" id="ARBA00022729"/>
    </source>
</evidence>
<evidence type="ECO:0000256" key="5">
    <source>
        <dbReference type="ARBA" id="ARBA00023002"/>
    </source>
</evidence>
<evidence type="ECO:0000256" key="7">
    <source>
        <dbReference type="PROSITE-ProRule" id="PRU00433"/>
    </source>
</evidence>
<dbReference type="GO" id="GO:0046872">
    <property type="term" value="F:metal ion binding"/>
    <property type="evidence" value="ECO:0007669"/>
    <property type="project" value="UniProtKB-KW"/>
</dbReference>
<comment type="caution">
    <text evidence="9">The sequence shown here is derived from an EMBL/GenBank/DDBJ whole genome shotgun (WGS) entry which is preliminary data.</text>
</comment>
<accession>A0A6N6MCQ0</accession>
<keyword evidence="5" id="KW-0560">Oxidoreductase</keyword>
<evidence type="ECO:0000256" key="6">
    <source>
        <dbReference type="ARBA" id="ARBA00023004"/>
    </source>
</evidence>
<dbReference type="Gene3D" id="1.20.1420.20">
    <property type="entry name" value="M75 peptidase, HXXE motif"/>
    <property type="match status" value="1"/>
</dbReference>
<dbReference type="GO" id="GO:0030313">
    <property type="term" value="C:cell envelope"/>
    <property type="evidence" value="ECO:0007669"/>
    <property type="project" value="UniProtKB-SubCell"/>
</dbReference>
<reference evidence="9 10" key="1">
    <citation type="submission" date="2019-09" db="EMBL/GenBank/DDBJ databases">
        <authorList>
            <person name="Cao W.R."/>
        </authorList>
    </citation>
    <scope>NUCLEOTIDE SEQUENCE [LARGE SCALE GENOMIC DNA]</scope>
    <source>
        <strain evidence="9 10">B1N29</strain>
    </source>
</reference>
<dbReference type="Pfam" id="PF03150">
    <property type="entry name" value="CCP_MauG"/>
    <property type="match status" value="1"/>
</dbReference>
<dbReference type="PROSITE" id="PS51007">
    <property type="entry name" value="CYTC"/>
    <property type="match status" value="1"/>
</dbReference>
<dbReference type="PANTHER" id="PTHR30600:SF10">
    <property type="entry name" value="BLL6722 PROTEIN"/>
    <property type="match status" value="1"/>
</dbReference>
<dbReference type="RefSeq" id="WP_150938849.1">
    <property type="nucleotide sequence ID" value="NZ_WAAT01000042.1"/>
</dbReference>
<keyword evidence="6 7" id="KW-0408">Iron</keyword>
<protein>
    <submittedName>
        <fullName evidence="9">Cytochrome-c peroxidase</fullName>
    </submittedName>
</protein>
<keyword evidence="10" id="KW-1185">Reference proteome</keyword>
<evidence type="ECO:0000313" key="9">
    <source>
        <dbReference type="EMBL" id="KAB1067992.1"/>
    </source>
</evidence>
<name>A0A6N6MCQ0_9FLAO</name>
<dbReference type="EMBL" id="WAAT01000042">
    <property type="protein sequence ID" value="KAB1067992.1"/>
    <property type="molecule type" value="Genomic_DNA"/>
</dbReference>
<keyword evidence="3 7" id="KW-0479">Metal-binding</keyword>
<proteinExistence type="predicted"/>
<dbReference type="Proteomes" id="UP000441333">
    <property type="component" value="Unassembled WGS sequence"/>
</dbReference>
<dbReference type="GO" id="GO:0004130">
    <property type="term" value="F:cytochrome-c peroxidase activity"/>
    <property type="evidence" value="ECO:0007669"/>
    <property type="project" value="TreeGrafter"/>
</dbReference>
<evidence type="ECO:0000313" key="10">
    <source>
        <dbReference type="Proteomes" id="UP000441333"/>
    </source>
</evidence>
<dbReference type="InterPro" id="IPR036909">
    <property type="entry name" value="Cyt_c-like_dom_sf"/>
</dbReference>
<keyword evidence="2 7" id="KW-0349">Heme</keyword>
<dbReference type="InterPro" id="IPR009056">
    <property type="entry name" value="Cyt_c-like_dom"/>
</dbReference>
<feature type="domain" description="Cytochrome c" evidence="8">
    <location>
        <begin position="463"/>
        <end position="609"/>
    </location>
</feature>